<evidence type="ECO:0000256" key="6">
    <source>
        <dbReference type="ARBA" id="ARBA00022884"/>
    </source>
</evidence>
<evidence type="ECO:0000256" key="5">
    <source>
        <dbReference type="ARBA" id="ARBA00022840"/>
    </source>
</evidence>
<dbReference type="Gene3D" id="2.30.30.280">
    <property type="entry name" value="Adenine nucleotide alpha hydrolases-like domains"/>
    <property type="match status" value="1"/>
</dbReference>
<reference evidence="10" key="1">
    <citation type="submission" date="2019-08" db="EMBL/GenBank/DDBJ databases">
        <authorList>
            <person name="Kucharzyk K."/>
            <person name="Murdoch R.W."/>
            <person name="Higgins S."/>
            <person name="Loffler F."/>
        </authorList>
    </citation>
    <scope>NUCLEOTIDE SEQUENCE</scope>
</reference>
<dbReference type="NCBIfam" id="NF001138">
    <property type="entry name" value="PRK00143.1"/>
    <property type="match status" value="1"/>
</dbReference>
<evidence type="ECO:0000256" key="7">
    <source>
        <dbReference type="ARBA" id="ARBA00023157"/>
    </source>
</evidence>
<organism evidence="10">
    <name type="scientific">bioreactor metagenome</name>
    <dbReference type="NCBI Taxonomy" id="1076179"/>
    <lineage>
        <taxon>unclassified sequences</taxon>
        <taxon>metagenomes</taxon>
        <taxon>ecological metagenomes</taxon>
    </lineage>
</organism>
<dbReference type="GO" id="GO:0002143">
    <property type="term" value="P:tRNA wobble position uridine thiolation"/>
    <property type="evidence" value="ECO:0007669"/>
    <property type="project" value="TreeGrafter"/>
</dbReference>
<dbReference type="InterPro" id="IPR014729">
    <property type="entry name" value="Rossmann-like_a/b/a_fold"/>
</dbReference>
<dbReference type="GO" id="GO:0005524">
    <property type="term" value="F:ATP binding"/>
    <property type="evidence" value="ECO:0007669"/>
    <property type="project" value="UniProtKB-KW"/>
</dbReference>
<dbReference type="AlphaFoldDB" id="A0A645C1Q3"/>
<protein>
    <submittedName>
        <fullName evidence="10">tRNA-specific 2-thiouridylase MnmA</fullName>
        <ecNumber evidence="10">2.8.1.13</ecNumber>
    </submittedName>
</protein>
<dbReference type="Pfam" id="PF20259">
    <property type="entry name" value="tRNA_Me_trans_M"/>
    <property type="match status" value="1"/>
</dbReference>
<dbReference type="Pfam" id="PF03054">
    <property type="entry name" value="tRNA_Me_trans"/>
    <property type="match status" value="1"/>
</dbReference>
<feature type="domain" description="tRNA-specific 2-thiouridylase MnmA-like C-terminal" evidence="8">
    <location>
        <begin position="271"/>
        <end position="346"/>
    </location>
</feature>
<dbReference type="Pfam" id="PF20258">
    <property type="entry name" value="tRNA_Me_trans_C"/>
    <property type="match status" value="1"/>
</dbReference>
<dbReference type="InterPro" id="IPR023382">
    <property type="entry name" value="MnmA-like_central_sf"/>
</dbReference>
<proteinExistence type="inferred from homology"/>
<dbReference type="Gene3D" id="3.40.50.620">
    <property type="entry name" value="HUPs"/>
    <property type="match status" value="1"/>
</dbReference>
<dbReference type="PANTHER" id="PTHR11933:SF5">
    <property type="entry name" value="MITOCHONDRIAL TRNA-SPECIFIC 2-THIOURIDYLASE 1"/>
    <property type="match status" value="1"/>
</dbReference>
<keyword evidence="5" id="KW-0067">ATP-binding</keyword>
<dbReference type="NCBIfam" id="TIGR00420">
    <property type="entry name" value="trmU"/>
    <property type="match status" value="1"/>
</dbReference>
<dbReference type="SUPFAM" id="SSF52402">
    <property type="entry name" value="Adenine nucleotide alpha hydrolases-like"/>
    <property type="match status" value="1"/>
</dbReference>
<evidence type="ECO:0000256" key="3">
    <source>
        <dbReference type="ARBA" id="ARBA00022694"/>
    </source>
</evidence>
<sequence>MKYVAAMSGGVDSAVAALLIKNEGFDVEGVMLRLYNKPHSEFASDENTAALIAERIGIPFRVLDVRDEFEKEVIKPFVCDYLDGKTPNPCVICNPRVKFGALTRFMRASGCDVLATGHYARIRYDFGSGRYLLLRSADRKKDQSYVLYSLTQDILSSVRFPLGEYTKPEIREIAFQNGFENADKKDSQDICFISGEGYASFIERYAGFTEKGGSFIDENGNKIGTHPGAVNFTVGQRKGFGTGFGKRVYVTAKDMRANTVTLGSEEKLYSRTVLANKLNFIATKVTDCVIKSTAKIRYGQQETPVTAYITGSDEMRVDFDEPVRAAVPGQSIVLYDGDVVIGGGIITGCR</sequence>
<dbReference type="Gene3D" id="2.40.30.10">
    <property type="entry name" value="Translation factors"/>
    <property type="match status" value="1"/>
</dbReference>
<evidence type="ECO:0000313" key="10">
    <source>
        <dbReference type="EMBL" id="MPM69283.1"/>
    </source>
</evidence>
<dbReference type="InterPro" id="IPR004506">
    <property type="entry name" value="MnmA-like"/>
</dbReference>
<keyword evidence="2 10" id="KW-0808">Transferase</keyword>
<keyword evidence="4" id="KW-0547">Nucleotide-binding</keyword>
<evidence type="ECO:0000259" key="9">
    <source>
        <dbReference type="Pfam" id="PF20259"/>
    </source>
</evidence>
<dbReference type="CDD" id="cd01998">
    <property type="entry name" value="MnmA_TRMU-like"/>
    <property type="match status" value="1"/>
</dbReference>
<feature type="domain" description="tRNA-specific 2-thiouridylase MnmA-like central" evidence="9">
    <location>
        <begin position="200"/>
        <end position="263"/>
    </location>
</feature>
<dbReference type="EMBL" id="VSSQ01022767">
    <property type="protein sequence ID" value="MPM69283.1"/>
    <property type="molecule type" value="Genomic_DNA"/>
</dbReference>
<keyword evidence="6" id="KW-0694">RNA-binding</keyword>
<name>A0A645C1Q3_9ZZZZ</name>
<keyword evidence="1" id="KW-0820">tRNA-binding</keyword>
<dbReference type="GO" id="GO:0000049">
    <property type="term" value="F:tRNA binding"/>
    <property type="evidence" value="ECO:0007669"/>
    <property type="project" value="UniProtKB-KW"/>
</dbReference>
<gene>
    <name evidence="10" type="primary">mnmA_38</name>
    <name evidence="10" type="ORF">SDC9_116227</name>
</gene>
<dbReference type="GO" id="GO:0103016">
    <property type="term" value="F:tRNA-uridine 2-sulfurtransferase activity"/>
    <property type="evidence" value="ECO:0007669"/>
    <property type="project" value="UniProtKB-EC"/>
</dbReference>
<keyword evidence="3" id="KW-0819">tRNA processing</keyword>
<dbReference type="PANTHER" id="PTHR11933">
    <property type="entry name" value="TRNA 5-METHYLAMINOMETHYL-2-THIOURIDYLATE -METHYLTRANSFERASE"/>
    <property type="match status" value="1"/>
</dbReference>
<evidence type="ECO:0000259" key="8">
    <source>
        <dbReference type="Pfam" id="PF20258"/>
    </source>
</evidence>
<dbReference type="HAMAP" id="MF_00144">
    <property type="entry name" value="tRNA_thiouridyl_MnmA"/>
    <property type="match status" value="1"/>
</dbReference>
<accession>A0A645C1Q3</accession>
<dbReference type="InterPro" id="IPR046885">
    <property type="entry name" value="MnmA-like_C"/>
</dbReference>
<dbReference type="EC" id="2.8.1.13" evidence="10"/>
<evidence type="ECO:0000256" key="2">
    <source>
        <dbReference type="ARBA" id="ARBA00022679"/>
    </source>
</evidence>
<comment type="caution">
    <text evidence="10">The sequence shown here is derived from an EMBL/GenBank/DDBJ whole genome shotgun (WGS) entry which is preliminary data.</text>
</comment>
<keyword evidence="7" id="KW-1015">Disulfide bond</keyword>
<dbReference type="InterPro" id="IPR046884">
    <property type="entry name" value="MnmA-like_central"/>
</dbReference>
<evidence type="ECO:0000256" key="1">
    <source>
        <dbReference type="ARBA" id="ARBA00022555"/>
    </source>
</evidence>
<evidence type="ECO:0000256" key="4">
    <source>
        <dbReference type="ARBA" id="ARBA00022741"/>
    </source>
</evidence>